<sequence>MVGDSYRPGRSQRNERQNVPSVSRVSFGGDSYRPGRTNGQNGQQEDGQRNATEFIFSSGRPGPQFPPPRLNDANRPPTRPRRSNRGRGPHSSQAPTNRSFNPPRGPGQAGRHGGNGIGRRALRPFRALAPHERPLLQADAASTTELVLGVANGSNKFLDIDDLSEGEAEMDLDSDKGASDAQHSSHKKARLEANGRADGDSVPKWSNPDPYTVLPPPDETTGKKRDFVALIRKAKKEAAETKAGSNAVTANDDFISFDDEDLALPPPPPPPPPQGTINDLRPPPPPPPFPPNNHALAGSLNDVAAAGAMPDPRNSKRSAEAAGLPARPQHPGKPGKRKRGEFEGALIHEWLPDPYGTAAPWSHGRDYSHLTMTQWLHNEILDFYDYVKPSTGEKEVRENLIKRVEQCLSRGRPAPYVGHVRCFGSFPAGLYLPTADMDMVYVSHQHDNGGAPMIDFEVHSQVNRTLRNAARKLESHRIATDVVVITRAKVPIIKFRDVTTGIKVDLSFENLSGVKAQQTFSKWKRDYPDMPYMVALVKQFLLMRGLNDVHTGGLGGFSIICLVVSLIQLQPHPSDLGTLFLNFLNFYGNKFDLARKRIQMHPPKHIDKTVIGIDGRQEKPNALSIADPNQPNNNISGGSSKVKEVFRAFSDAHIALQERMDSLQASKLPESILETILGGDYSSYVAHRAHIQQVK</sequence>
<organism evidence="8 9">
    <name type="scientific">Lojkania enalia</name>
    <dbReference type="NCBI Taxonomy" id="147567"/>
    <lineage>
        <taxon>Eukaryota</taxon>
        <taxon>Fungi</taxon>
        <taxon>Dikarya</taxon>
        <taxon>Ascomycota</taxon>
        <taxon>Pezizomycotina</taxon>
        <taxon>Dothideomycetes</taxon>
        <taxon>Pleosporomycetidae</taxon>
        <taxon>Pleosporales</taxon>
        <taxon>Pleosporales incertae sedis</taxon>
        <taxon>Lojkania</taxon>
    </lineage>
</organism>
<feature type="region of interest" description="Disordered" evidence="5">
    <location>
        <begin position="1"/>
        <end position="118"/>
    </location>
</feature>
<dbReference type="EMBL" id="ML986622">
    <property type="protein sequence ID" value="KAF2263803.1"/>
    <property type="molecule type" value="Genomic_DNA"/>
</dbReference>
<dbReference type="GO" id="GO:0043634">
    <property type="term" value="P:polyadenylation-dependent ncRNA catabolic process"/>
    <property type="evidence" value="ECO:0007669"/>
    <property type="project" value="TreeGrafter"/>
</dbReference>
<dbReference type="Pfam" id="PF22600">
    <property type="entry name" value="MTPAP-like_central"/>
    <property type="match status" value="1"/>
</dbReference>
<keyword evidence="3" id="KW-0479">Metal-binding</keyword>
<keyword evidence="9" id="KW-1185">Reference proteome</keyword>
<reference evidence="9" key="1">
    <citation type="journal article" date="2020" name="Stud. Mycol.">
        <title>101 Dothideomycetes genomes: A test case for predicting lifestyles and emergence of pathogens.</title>
        <authorList>
            <person name="Haridas S."/>
            <person name="Albert R."/>
            <person name="Binder M."/>
            <person name="Bloem J."/>
            <person name="LaButti K."/>
            <person name="Salamov A."/>
            <person name="Andreopoulos B."/>
            <person name="Baker S."/>
            <person name="Barry K."/>
            <person name="Bills G."/>
            <person name="Bluhm B."/>
            <person name="Cannon C."/>
            <person name="Castanera R."/>
            <person name="Culley D."/>
            <person name="Daum C."/>
            <person name="Ezra D."/>
            <person name="Gonzalez J."/>
            <person name="Henrissat B."/>
            <person name="Kuo A."/>
            <person name="Liang C."/>
            <person name="Lipzen A."/>
            <person name="Lutzoni F."/>
            <person name="Magnuson J."/>
            <person name="Mondo S."/>
            <person name="Nolan M."/>
            <person name="Ohm R."/>
            <person name="Pangilinan J."/>
            <person name="Park H.-J."/>
            <person name="Ramirez L."/>
            <person name="Alfaro M."/>
            <person name="Sun H."/>
            <person name="Tritt A."/>
            <person name="Yoshinaga Y."/>
            <person name="Zwiers L.-H."/>
            <person name="Turgeon B."/>
            <person name="Goodwin S."/>
            <person name="Spatafora J."/>
            <person name="Crous P."/>
            <person name="Grigoriev I."/>
        </authorList>
    </citation>
    <scope>NUCLEOTIDE SEQUENCE [LARGE SCALE GENOMIC DNA]</scope>
    <source>
        <strain evidence="9">CBS 304.66</strain>
    </source>
</reference>
<dbReference type="GO" id="GO:1990817">
    <property type="term" value="F:poly(A) RNA polymerase activity"/>
    <property type="evidence" value="ECO:0007669"/>
    <property type="project" value="UniProtKB-EC"/>
</dbReference>
<protein>
    <recommendedName>
        <fullName evidence="2">polynucleotide adenylyltransferase</fullName>
        <ecNumber evidence="2">2.7.7.19</ecNumber>
    </recommendedName>
</protein>
<dbReference type="GO" id="GO:0003729">
    <property type="term" value="F:mRNA binding"/>
    <property type="evidence" value="ECO:0007669"/>
    <property type="project" value="TreeGrafter"/>
</dbReference>
<dbReference type="Gene3D" id="3.30.460.10">
    <property type="entry name" value="Beta Polymerase, domain 2"/>
    <property type="match status" value="1"/>
</dbReference>
<dbReference type="InterPro" id="IPR043519">
    <property type="entry name" value="NT_sf"/>
</dbReference>
<feature type="domain" description="Poly(A) RNA polymerase mitochondrial-like central palm" evidence="7">
    <location>
        <begin position="376"/>
        <end position="520"/>
    </location>
</feature>
<feature type="compositionally biased region" description="Gly residues" evidence="5">
    <location>
        <begin position="107"/>
        <end position="117"/>
    </location>
</feature>
<proteinExistence type="inferred from homology"/>
<evidence type="ECO:0000256" key="4">
    <source>
        <dbReference type="ARBA" id="ARBA00022842"/>
    </source>
</evidence>
<feature type="region of interest" description="Disordered" evidence="5">
    <location>
        <begin position="258"/>
        <end position="339"/>
    </location>
</feature>
<dbReference type="CDD" id="cd05402">
    <property type="entry name" value="NT_PAP_TUTase"/>
    <property type="match status" value="1"/>
</dbReference>
<dbReference type="InterPro" id="IPR002058">
    <property type="entry name" value="PAP_assoc"/>
</dbReference>
<evidence type="ECO:0000259" key="7">
    <source>
        <dbReference type="Pfam" id="PF22600"/>
    </source>
</evidence>
<dbReference type="PANTHER" id="PTHR23092">
    <property type="entry name" value="POLY(A) RNA POLYMERASE"/>
    <property type="match status" value="1"/>
</dbReference>
<feature type="compositionally biased region" description="Basic and acidic residues" evidence="5">
    <location>
        <begin position="190"/>
        <end position="201"/>
    </location>
</feature>
<keyword evidence="4" id="KW-0460">Magnesium</keyword>
<feature type="compositionally biased region" description="Basic residues" evidence="5">
    <location>
        <begin position="78"/>
        <end position="88"/>
    </location>
</feature>
<feature type="compositionally biased region" description="Polar residues" evidence="5">
    <location>
        <begin position="37"/>
        <end position="51"/>
    </location>
</feature>
<dbReference type="SUPFAM" id="SSF81301">
    <property type="entry name" value="Nucleotidyltransferase"/>
    <property type="match status" value="1"/>
</dbReference>
<feature type="domain" description="PAP-associated" evidence="6">
    <location>
        <begin position="576"/>
        <end position="633"/>
    </location>
</feature>
<dbReference type="Gene3D" id="1.10.1410.10">
    <property type="match status" value="1"/>
</dbReference>
<feature type="region of interest" description="Disordered" evidence="5">
    <location>
        <begin position="168"/>
        <end position="226"/>
    </location>
</feature>
<feature type="compositionally biased region" description="Pro residues" evidence="5">
    <location>
        <begin position="264"/>
        <end position="274"/>
    </location>
</feature>
<evidence type="ECO:0000313" key="9">
    <source>
        <dbReference type="Proteomes" id="UP000800093"/>
    </source>
</evidence>
<evidence type="ECO:0000256" key="5">
    <source>
        <dbReference type="SAM" id="MobiDB-lite"/>
    </source>
</evidence>
<gene>
    <name evidence="8" type="ORF">CC78DRAFT_544745</name>
</gene>
<dbReference type="GO" id="GO:0046872">
    <property type="term" value="F:metal ion binding"/>
    <property type="evidence" value="ECO:0007669"/>
    <property type="project" value="UniProtKB-KW"/>
</dbReference>
<comment type="caution">
    <text evidence="8">The sequence shown here is derived from an EMBL/GenBank/DDBJ whole genome shotgun (WGS) entry which is preliminary data.</text>
</comment>
<feature type="compositionally biased region" description="Pro residues" evidence="5">
    <location>
        <begin position="281"/>
        <end position="291"/>
    </location>
</feature>
<dbReference type="AlphaFoldDB" id="A0A9P4N3P9"/>
<dbReference type="GO" id="GO:0031499">
    <property type="term" value="C:TRAMP complex"/>
    <property type="evidence" value="ECO:0007669"/>
    <property type="project" value="TreeGrafter"/>
</dbReference>
<evidence type="ECO:0000256" key="2">
    <source>
        <dbReference type="ARBA" id="ARBA00012388"/>
    </source>
</evidence>
<feature type="compositionally biased region" description="Polar residues" evidence="5">
    <location>
        <begin position="90"/>
        <end position="100"/>
    </location>
</feature>
<dbReference type="GO" id="GO:0010605">
    <property type="term" value="P:negative regulation of macromolecule metabolic process"/>
    <property type="evidence" value="ECO:0007669"/>
    <property type="project" value="UniProtKB-ARBA"/>
</dbReference>
<dbReference type="InterPro" id="IPR045862">
    <property type="entry name" value="Trf4-like"/>
</dbReference>
<dbReference type="GO" id="GO:0005730">
    <property type="term" value="C:nucleolus"/>
    <property type="evidence" value="ECO:0007669"/>
    <property type="project" value="TreeGrafter"/>
</dbReference>
<evidence type="ECO:0000313" key="8">
    <source>
        <dbReference type="EMBL" id="KAF2263803.1"/>
    </source>
</evidence>
<dbReference type="EC" id="2.7.7.19" evidence="2"/>
<dbReference type="Pfam" id="PF03828">
    <property type="entry name" value="PAP_assoc"/>
    <property type="match status" value="1"/>
</dbReference>
<evidence type="ECO:0000256" key="3">
    <source>
        <dbReference type="ARBA" id="ARBA00022723"/>
    </source>
</evidence>
<dbReference type="GO" id="GO:0031123">
    <property type="term" value="P:RNA 3'-end processing"/>
    <property type="evidence" value="ECO:0007669"/>
    <property type="project" value="TreeGrafter"/>
</dbReference>
<dbReference type="SUPFAM" id="SSF81631">
    <property type="entry name" value="PAP/OAS1 substrate-binding domain"/>
    <property type="match status" value="1"/>
</dbReference>
<accession>A0A9P4N3P9</accession>
<evidence type="ECO:0000256" key="1">
    <source>
        <dbReference type="ARBA" id="ARBA00008593"/>
    </source>
</evidence>
<evidence type="ECO:0000259" key="6">
    <source>
        <dbReference type="Pfam" id="PF03828"/>
    </source>
</evidence>
<name>A0A9P4N3P9_9PLEO</name>
<dbReference type="OrthoDB" id="273917at2759"/>
<dbReference type="PANTHER" id="PTHR23092:SF15">
    <property type="entry name" value="INACTIVE NON-CANONICAL POLY(A) RNA POLYMERASE PROTEIN TRF4-2-RELATED"/>
    <property type="match status" value="1"/>
</dbReference>
<dbReference type="InterPro" id="IPR054708">
    <property type="entry name" value="MTPAP-like_central"/>
</dbReference>
<comment type="similarity">
    <text evidence="1">Belongs to the DNA polymerase type-B-like family.</text>
</comment>
<dbReference type="Proteomes" id="UP000800093">
    <property type="component" value="Unassembled WGS sequence"/>
</dbReference>